<evidence type="ECO:0000256" key="5">
    <source>
        <dbReference type="SAM" id="Phobius"/>
    </source>
</evidence>
<dbReference type="AlphaFoldDB" id="A0A1M4U364"/>
<evidence type="ECO:0000256" key="1">
    <source>
        <dbReference type="ARBA" id="ARBA00004141"/>
    </source>
</evidence>
<evidence type="ECO:0000313" key="8">
    <source>
        <dbReference type="Proteomes" id="UP000183987"/>
    </source>
</evidence>
<evidence type="ECO:0000313" key="7">
    <source>
        <dbReference type="EMBL" id="SHE51209.1"/>
    </source>
</evidence>
<evidence type="ECO:0000259" key="6">
    <source>
        <dbReference type="Pfam" id="PF06271"/>
    </source>
</evidence>
<keyword evidence="2 5" id="KW-0812">Transmembrane</keyword>
<dbReference type="EMBL" id="FQUE01000001">
    <property type="protein sequence ID" value="SHE51209.1"/>
    <property type="molecule type" value="Genomic_DNA"/>
</dbReference>
<accession>A0A1M4U364</accession>
<feature type="transmembrane region" description="Helical" evidence="5">
    <location>
        <begin position="69"/>
        <end position="88"/>
    </location>
</feature>
<proteinExistence type="predicted"/>
<evidence type="ECO:0000256" key="2">
    <source>
        <dbReference type="ARBA" id="ARBA00022692"/>
    </source>
</evidence>
<comment type="subcellular location">
    <subcellularLocation>
        <location evidence="1">Membrane</location>
        <topology evidence="1">Multi-pass membrane protein</topology>
    </subcellularLocation>
</comment>
<feature type="transmembrane region" description="Helical" evidence="5">
    <location>
        <begin position="109"/>
        <end position="130"/>
    </location>
</feature>
<feature type="transmembrane region" description="Helical" evidence="5">
    <location>
        <begin position="37"/>
        <end position="63"/>
    </location>
</feature>
<dbReference type="Proteomes" id="UP000183987">
    <property type="component" value="Unassembled WGS sequence"/>
</dbReference>
<organism evidence="7 8">
    <name type="scientific">Loktanella atrilutea</name>
    <dbReference type="NCBI Taxonomy" id="366533"/>
    <lineage>
        <taxon>Bacteria</taxon>
        <taxon>Pseudomonadati</taxon>
        <taxon>Pseudomonadota</taxon>
        <taxon>Alphaproteobacteria</taxon>
        <taxon>Rhodobacterales</taxon>
        <taxon>Roseobacteraceae</taxon>
        <taxon>Loktanella</taxon>
    </lineage>
</organism>
<evidence type="ECO:0000256" key="3">
    <source>
        <dbReference type="ARBA" id="ARBA00022989"/>
    </source>
</evidence>
<name>A0A1M4U364_LOKAT</name>
<keyword evidence="8" id="KW-1185">Reference proteome</keyword>
<evidence type="ECO:0000256" key="4">
    <source>
        <dbReference type="ARBA" id="ARBA00023136"/>
    </source>
</evidence>
<keyword evidence="4 5" id="KW-0472">Membrane</keyword>
<gene>
    <name evidence="7" type="ORF">SAMN05444339_101583</name>
</gene>
<dbReference type="InterPro" id="IPR010432">
    <property type="entry name" value="RDD"/>
</dbReference>
<dbReference type="STRING" id="366533.SAMN05444339_101583"/>
<dbReference type="Pfam" id="PF06271">
    <property type="entry name" value="RDD"/>
    <property type="match status" value="1"/>
</dbReference>
<feature type="domain" description="RDD" evidence="6">
    <location>
        <begin position="26"/>
        <end position="141"/>
    </location>
</feature>
<sequence length="151" mass="16314">MITAPMTTMTGLPDPDRDAAFYAGVPTKRALAWLLDVTLVLIVSLLIVPFTAFTAVFFFPLLMLAVGFTYRWFTIAGASATWGMRLMGIELREMSGARLTGTMAFWHTLGYTVSVITAPLQLISAGMMAVTPRGKGLTDHVLGTTAINRPA</sequence>
<protein>
    <submittedName>
        <fullName evidence="7">RDD family protein</fullName>
    </submittedName>
</protein>
<dbReference type="RefSeq" id="WP_245810546.1">
    <property type="nucleotide sequence ID" value="NZ_FQUE01000001.1"/>
</dbReference>
<reference evidence="8" key="1">
    <citation type="submission" date="2016-11" db="EMBL/GenBank/DDBJ databases">
        <authorList>
            <person name="Varghese N."/>
            <person name="Submissions S."/>
        </authorList>
    </citation>
    <scope>NUCLEOTIDE SEQUENCE [LARGE SCALE GENOMIC DNA]</scope>
    <source>
        <strain evidence="8">DSM 29326</strain>
    </source>
</reference>
<keyword evidence="3 5" id="KW-1133">Transmembrane helix</keyword>
<dbReference type="GO" id="GO:0016020">
    <property type="term" value="C:membrane"/>
    <property type="evidence" value="ECO:0007669"/>
    <property type="project" value="UniProtKB-SubCell"/>
</dbReference>